<reference evidence="2" key="2">
    <citation type="journal article" date="2022" name="Microbiol. Resour. Announc.">
        <title>Whole-Genome Sequence of Entomortierella parvispora E1425, a Mucoromycotan Fungus Associated with Burkholderiaceae-Related Endosymbiotic Bacteria.</title>
        <authorList>
            <person name="Herlambang A."/>
            <person name="Guo Y."/>
            <person name="Takashima Y."/>
            <person name="Narisawa K."/>
            <person name="Ohta H."/>
            <person name="Nishizawa T."/>
        </authorList>
    </citation>
    <scope>NUCLEOTIDE SEQUENCE</scope>
    <source>
        <strain evidence="2">E1425</strain>
    </source>
</reference>
<dbReference type="AlphaFoldDB" id="A0A9P3H9U4"/>
<protein>
    <submittedName>
        <fullName evidence="2">Uncharacterized protein</fullName>
    </submittedName>
</protein>
<organism evidence="2 3">
    <name type="scientific">Entomortierella parvispora</name>
    <dbReference type="NCBI Taxonomy" id="205924"/>
    <lineage>
        <taxon>Eukaryota</taxon>
        <taxon>Fungi</taxon>
        <taxon>Fungi incertae sedis</taxon>
        <taxon>Mucoromycota</taxon>
        <taxon>Mortierellomycotina</taxon>
        <taxon>Mortierellomycetes</taxon>
        <taxon>Mortierellales</taxon>
        <taxon>Mortierellaceae</taxon>
        <taxon>Entomortierella</taxon>
    </lineage>
</organism>
<proteinExistence type="predicted"/>
<keyword evidence="3" id="KW-1185">Reference proteome</keyword>
<evidence type="ECO:0000313" key="2">
    <source>
        <dbReference type="EMBL" id="GJJ72620.1"/>
    </source>
</evidence>
<dbReference type="Proteomes" id="UP000827284">
    <property type="component" value="Unassembled WGS sequence"/>
</dbReference>
<comment type="caution">
    <text evidence="2">The sequence shown here is derived from an EMBL/GenBank/DDBJ whole genome shotgun (WGS) entry which is preliminary data.</text>
</comment>
<accession>A0A9P3H9U4</accession>
<evidence type="ECO:0000256" key="1">
    <source>
        <dbReference type="SAM" id="MobiDB-lite"/>
    </source>
</evidence>
<sequence>MTSVSTIEQPEVDNLNLSTSGITASKRIRLASDTSSLEPAPEHNDLDISERTNRKTPCSSADRPLDSTTGIGQDAKAVNSETDVCIGIINILRPSESVLGAMQRLGDFTGRRKNGCRKVHCIEPLREPPSTTPQERNAKKQSSQDLAALCDQMVAFGRFGIYEETYEQLVQTLRKEGVLAPSWRIGDSVQASSQVRC</sequence>
<reference evidence="2" key="1">
    <citation type="submission" date="2021-11" db="EMBL/GenBank/DDBJ databases">
        <authorList>
            <person name="Herlambang A."/>
            <person name="Guo Y."/>
            <person name="Takashima Y."/>
            <person name="Nishizawa T."/>
        </authorList>
    </citation>
    <scope>NUCLEOTIDE SEQUENCE</scope>
    <source>
        <strain evidence="2">E1425</strain>
    </source>
</reference>
<feature type="region of interest" description="Disordered" evidence="1">
    <location>
        <begin position="33"/>
        <end position="72"/>
    </location>
</feature>
<dbReference type="EMBL" id="BQFW01000007">
    <property type="protein sequence ID" value="GJJ72620.1"/>
    <property type="molecule type" value="Genomic_DNA"/>
</dbReference>
<feature type="compositionally biased region" description="Basic and acidic residues" evidence="1">
    <location>
        <begin position="40"/>
        <end position="53"/>
    </location>
</feature>
<evidence type="ECO:0000313" key="3">
    <source>
        <dbReference type="Proteomes" id="UP000827284"/>
    </source>
</evidence>
<dbReference type="OrthoDB" id="331341at2759"/>
<name>A0A9P3H9U4_9FUNG</name>
<gene>
    <name evidence="2" type="ORF">EMPS_04978</name>
</gene>